<dbReference type="GO" id="GO:0009190">
    <property type="term" value="P:cyclic nucleotide biosynthetic process"/>
    <property type="evidence" value="ECO:0007669"/>
    <property type="project" value="InterPro"/>
</dbReference>
<gene>
    <name evidence="2" type="ordered locus">HRM2_24460</name>
</gene>
<evidence type="ECO:0000313" key="3">
    <source>
        <dbReference type="Proteomes" id="UP000000442"/>
    </source>
</evidence>
<dbReference type="GO" id="GO:0004016">
    <property type="term" value="F:adenylate cyclase activity"/>
    <property type="evidence" value="ECO:0007669"/>
    <property type="project" value="UniProtKB-ARBA"/>
</dbReference>
<dbReference type="HOGENOM" id="CLU_034824_0_0_7"/>
<keyword evidence="2" id="KW-0418">Kinase</keyword>
<dbReference type="EMBL" id="CP001087">
    <property type="protein sequence ID" value="ACN15540.1"/>
    <property type="molecule type" value="Genomic_DNA"/>
</dbReference>
<sequence length="378" mass="41737">MKAILPQNEAERLADLKRCEILDTAPESAYDDLTRLASHICGVPICLISLVDSDRQWFKSKIGLNVEETPRDQAFCAHAILEPDIMIVPDATLDSRFFDNPLVLKDPRIRFYAGAPLITPRGNELGTLCVIDQKPRKLTVEQVELLGILARQVVTQIELRRTGIELRKAWEDSNNLLLRVLPESIVERLKQGEIQIADNFENVTILVAEIDNFAMITSELTPTRQIEILRQMFSRFDDIITQTGLQKIKSMGVTYYAIGGAPLPHADSINAMADVALKMQTQMLDLNDEGVGPFSLRIGIACGPAVAGVIGTSLLGYDLWGPAISAAQAMESSSPPGSIQITQDVFEQLHHGFLTESRGGYYVADLGEMACYLLKGKQ</sequence>
<dbReference type="PANTHER" id="PTHR43102">
    <property type="entry name" value="SLR1143 PROTEIN"/>
    <property type="match status" value="1"/>
</dbReference>
<keyword evidence="3" id="KW-1185">Reference proteome</keyword>
<dbReference type="Pfam" id="PF01590">
    <property type="entry name" value="GAF"/>
    <property type="match status" value="1"/>
</dbReference>
<name>C0QFX2_DESAH</name>
<dbReference type="SUPFAM" id="SSF55073">
    <property type="entry name" value="Nucleotide cyclase"/>
    <property type="match status" value="1"/>
</dbReference>
<dbReference type="InterPro" id="IPR029787">
    <property type="entry name" value="Nucleotide_cyclase"/>
</dbReference>
<dbReference type="SUPFAM" id="SSF55781">
    <property type="entry name" value="GAF domain-like"/>
    <property type="match status" value="1"/>
</dbReference>
<dbReference type="Pfam" id="PF00211">
    <property type="entry name" value="Guanylate_cyc"/>
    <property type="match status" value="1"/>
</dbReference>
<dbReference type="CDD" id="cd07302">
    <property type="entry name" value="CHD"/>
    <property type="match status" value="1"/>
</dbReference>
<dbReference type="PROSITE" id="PS50125">
    <property type="entry name" value="GUANYLATE_CYCLASE_2"/>
    <property type="match status" value="1"/>
</dbReference>
<dbReference type="RefSeq" id="WP_015904305.1">
    <property type="nucleotide sequence ID" value="NC_012108.1"/>
</dbReference>
<proteinExistence type="predicted"/>
<dbReference type="eggNOG" id="COG2114">
    <property type="taxonomic scope" value="Bacteria"/>
</dbReference>
<organism evidence="2 3">
    <name type="scientific">Desulforapulum autotrophicum (strain ATCC 43914 / DSM 3382 / VKM B-1955 / HRM2)</name>
    <name type="common">Desulfobacterium autotrophicum</name>
    <dbReference type="NCBI Taxonomy" id="177437"/>
    <lineage>
        <taxon>Bacteria</taxon>
        <taxon>Pseudomonadati</taxon>
        <taxon>Thermodesulfobacteriota</taxon>
        <taxon>Desulfobacteria</taxon>
        <taxon>Desulfobacterales</taxon>
        <taxon>Desulfobacteraceae</taxon>
        <taxon>Desulforapulum</taxon>
    </lineage>
</organism>
<dbReference type="OrthoDB" id="5427828at2"/>
<dbReference type="SMART" id="SM00065">
    <property type="entry name" value="GAF"/>
    <property type="match status" value="1"/>
</dbReference>
<dbReference type="SMART" id="SM00044">
    <property type="entry name" value="CYCc"/>
    <property type="match status" value="1"/>
</dbReference>
<accession>C0QFX2</accession>
<dbReference type="InterPro" id="IPR001054">
    <property type="entry name" value="A/G_cyclase"/>
</dbReference>
<dbReference type="eggNOG" id="COG2203">
    <property type="taxonomic scope" value="Bacteria"/>
</dbReference>
<dbReference type="InterPro" id="IPR029016">
    <property type="entry name" value="GAF-like_dom_sf"/>
</dbReference>
<dbReference type="Gene3D" id="3.30.450.40">
    <property type="match status" value="1"/>
</dbReference>
<dbReference type="AlphaFoldDB" id="C0QFX2"/>
<reference evidence="2 3" key="1">
    <citation type="journal article" date="2009" name="Environ. Microbiol.">
        <title>Genome sequence of Desulfobacterium autotrophicum HRM2, a marine sulfate reducer oxidizing organic carbon completely to carbon dioxide.</title>
        <authorList>
            <person name="Strittmatter A.W."/>
            <person name="Liesegang H."/>
            <person name="Rabus R."/>
            <person name="Decker I."/>
            <person name="Amann J."/>
            <person name="Andres S."/>
            <person name="Henne A."/>
            <person name="Fricke W.F."/>
            <person name="Martinez-Arias R."/>
            <person name="Bartels D."/>
            <person name="Goesmann A."/>
            <person name="Krause L."/>
            <person name="Puehler A."/>
            <person name="Klenk H.P."/>
            <person name="Richter M."/>
            <person name="Schuler M."/>
            <person name="Gloeckner F.O."/>
            <person name="Meyerdierks A."/>
            <person name="Gottschalk G."/>
            <person name="Amann R."/>
        </authorList>
    </citation>
    <scope>NUCLEOTIDE SEQUENCE [LARGE SCALE GENOMIC DNA]</scope>
    <source>
        <strain evidence="3">ATCC 43914 / DSM 3382 / HRM2</strain>
    </source>
</reference>
<dbReference type="KEGG" id="dat:HRM2_24460"/>
<dbReference type="InterPro" id="IPR003018">
    <property type="entry name" value="GAF"/>
</dbReference>
<evidence type="ECO:0000313" key="2">
    <source>
        <dbReference type="EMBL" id="ACN15540.1"/>
    </source>
</evidence>
<dbReference type="STRING" id="177437.HRM2_24460"/>
<feature type="domain" description="Guanylate cyclase" evidence="1">
    <location>
        <begin position="204"/>
        <end position="331"/>
    </location>
</feature>
<evidence type="ECO:0000259" key="1">
    <source>
        <dbReference type="PROSITE" id="PS50125"/>
    </source>
</evidence>
<dbReference type="Proteomes" id="UP000000442">
    <property type="component" value="Chromosome"/>
</dbReference>
<protein>
    <submittedName>
        <fullName evidence="2">Two-component hybrid protein, sensory box hisitidine kinase/adenylate cyclase</fullName>
    </submittedName>
</protein>
<dbReference type="GO" id="GO:0035556">
    <property type="term" value="P:intracellular signal transduction"/>
    <property type="evidence" value="ECO:0007669"/>
    <property type="project" value="InterPro"/>
</dbReference>
<dbReference type="GO" id="GO:0016301">
    <property type="term" value="F:kinase activity"/>
    <property type="evidence" value="ECO:0007669"/>
    <property type="project" value="UniProtKB-KW"/>
</dbReference>
<keyword evidence="2" id="KW-0808">Transferase</keyword>
<dbReference type="PANTHER" id="PTHR43102:SF2">
    <property type="entry name" value="GAF DOMAIN-CONTAINING PROTEIN"/>
    <property type="match status" value="1"/>
</dbReference>
<dbReference type="Gene3D" id="3.30.70.1230">
    <property type="entry name" value="Nucleotide cyclase"/>
    <property type="match status" value="1"/>
</dbReference>